<accession>A0ABN0Y1N6</accession>
<keyword evidence="3" id="KW-1185">Reference proteome</keyword>
<comment type="caution">
    <text evidence="2">The sequence shown here is derived from an EMBL/GenBank/DDBJ whole genome shotgun (WGS) entry which is preliminary data.</text>
</comment>
<gene>
    <name evidence="2" type="ORF">GCM10010319_68270</name>
</gene>
<evidence type="ECO:0000313" key="2">
    <source>
        <dbReference type="EMBL" id="GAA0380150.1"/>
    </source>
</evidence>
<name>A0ABN0Y1N6_9ACTN</name>
<dbReference type="EMBL" id="BAAABW010000042">
    <property type="protein sequence ID" value="GAA0380150.1"/>
    <property type="molecule type" value="Genomic_DNA"/>
</dbReference>
<evidence type="ECO:0000256" key="1">
    <source>
        <dbReference type="SAM" id="MobiDB-lite"/>
    </source>
</evidence>
<feature type="region of interest" description="Disordered" evidence="1">
    <location>
        <begin position="171"/>
        <end position="190"/>
    </location>
</feature>
<dbReference type="Proteomes" id="UP001500063">
    <property type="component" value="Unassembled WGS sequence"/>
</dbReference>
<proteinExistence type="predicted"/>
<feature type="region of interest" description="Disordered" evidence="1">
    <location>
        <begin position="80"/>
        <end position="101"/>
    </location>
</feature>
<sequence>MVRALLPYRARPVPRRGRQDRPAGLASHAPMNRRPGSVESGAGAVAVLRFQSPTLLSTELSGVDLAQQALVVAREAAKKNGGRCQEKPKRRTGPMVRRDGREPLGLGAAITLMMAERGMAALAAGGNVVARRQRRRIRIGSAIAQAVARQAQAVHALSRWASGHYRCTVSGAEAGSSRPGTRGSGRRQPWTASWARGIRFSGWGGAGGGSEVGEQEVPDLGVGHRPCAACCHLPFFE</sequence>
<feature type="region of interest" description="Disordered" evidence="1">
    <location>
        <begin position="1"/>
        <end position="38"/>
    </location>
</feature>
<evidence type="ECO:0000313" key="3">
    <source>
        <dbReference type="Proteomes" id="UP001500063"/>
    </source>
</evidence>
<reference evidence="2 3" key="1">
    <citation type="journal article" date="2019" name="Int. J. Syst. Evol. Microbiol.">
        <title>The Global Catalogue of Microorganisms (GCM) 10K type strain sequencing project: providing services to taxonomists for standard genome sequencing and annotation.</title>
        <authorList>
            <consortium name="The Broad Institute Genomics Platform"/>
            <consortium name="The Broad Institute Genome Sequencing Center for Infectious Disease"/>
            <person name="Wu L."/>
            <person name="Ma J."/>
        </authorList>
    </citation>
    <scope>NUCLEOTIDE SEQUENCE [LARGE SCALE GENOMIC DNA]</scope>
    <source>
        <strain evidence="2 3">JCM 4565</strain>
    </source>
</reference>
<organism evidence="2 3">
    <name type="scientific">Streptomyces blastmyceticus</name>
    <dbReference type="NCBI Taxonomy" id="68180"/>
    <lineage>
        <taxon>Bacteria</taxon>
        <taxon>Bacillati</taxon>
        <taxon>Actinomycetota</taxon>
        <taxon>Actinomycetes</taxon>
        <taxon>Kitasatosporales</taxon>
        <taxon>Streptomycetaceae</taxon>
        <taxon>Streptomyces</taxon>
    </lineage>
</organism>
<protein>
    <submittedName>
        <fullName evidence="2">Uncharacterized protein</fullName>
    </submittedName>
</protein>